<proteinExistence type="inferred from homology"/>
<evidence type="ECO:0000256" key="6">
    <source>
        <dbReference type="ARBA" id="ARBA00023004"/>
    </source>
</evidence>
<comment type="cofactor">
    <cofactor evidence="1 8">
        <name>heme</name>
        <dbReference type="ChEBI" id="CHEBI:30413"/>
    </cofactor>
</comment>
<keyword evidence="7 9" id="KW-0503">Monooxygenase</keyword>
<comment type="caution">
    <text evidence="11">The sequence shown here is derived from an EMBL/GenBank/DDBJ whole genome shotgun (WGS) entry which is preliminary data.</text>
</comment>
<protein>
    <recommendedName>
        <fullName evidence="13">Cytochrome P450 52A13</fullName>
    </recommendedName>
</protein>
<dbReference type="InterPro" id="IPR047146">
    <property type="entry name" value="Cyt_P450_E_CYP52_fungi"/>
</dbReference>
<dbReference type="STRING" id="329885.A0A4U0V4H5"/>
<name>A0A4U0V4H5_9PEZI</name>
<feature type="binding site" description="axial binding residue" evidence="8">
    <location>
        <position position="468"/>
    </location>
    <ligand>
        <name>heme</name>
        <dbReference type="ChEBI" id="CHEBI:30413"/>
    </ligand>
    <ligandPart>
        <name>Fe</name>
        <dbReference type="ChEBI" id="CHEBI:18248"/>
    </ligandPart>
</feature>
<evidence type="ECO:0000256" key="7">
    <source>
        <dbReference type="ARBA" id="ARBA00023033"/>
    </source>
</evidence>
<accession>A0A4U0V4H5</accession>
<dbReference type="PRINTS" id="PR00385">
    <property type="entry name" value="P450"/>
</dbReference>
<evidence type="ECO:0000256" key="5">
    <source>
        <dbReference type="ARBA" id="ARBA00023002"/>
    </source>
</evidence>
<feature type="region of interest" description="Disordered" evidence="10">
    <location>
        <begin position="391"/>
        <end position="414"/>
    </location>
</feature>
<dbReference type="InterPro" id="IPR017972">
    <property type="entry name" value="Cyt_P450_CS"/>
</dbReference>
<keyword evidence="6 8" id="KW-0408">Iron</keyword>
<dbReference type="CDD" id="cd11063">
    <property type="entry name" value="CYP52"/>
    <property type="match status" value="1"/>
</dbReference>
<dbReference type="GO" id="GO:0005506">
    <property type="term" value="F:iron ion binding"/>
    <property type="evidence" value="ECO:0007669"/>
    <property type="project" value="InterPro"/>
</dbReference>
<dbReference type="PROSITE" id="PS00086">
    <property type="entry name" value="CYTOCHROME_P450"/>
    <property type="match status" value="1"/>
</dbReference>
<evidence type="ECO:0008006" key="13">
    <source>
        <dbReference type="Google" id="ProtNLM"/>
    </source>
</evidence>
<evidence type="ECO:0000313" key="12">
    <source>
        <dbReference type="Proteomes" id="UP000310066"/>
    </source>
</evidence>
<dbReference type="AlphaFoldDB" id="A0A4U0V4H5"/>
<dbReference type="Proteomes" id="UP000310066">
    <property type="component" value="Unassembled WGS sequence"/>
</dbReference>
<dbReference type="PANTHER" id="PTHR24287">
    <property type="entry name" value="P450, PUTATIVE (EUROFUNG)-RELATED"/>
    <property type="match status" value="1"/>
</dbReference>
<evidence type="ECO:0000313" key="11">
    <source>
        <dbReference type="EMBL" id="TKA43591.1"/>
    </source>
</evidence>
<evidence type="ECO:0000256" key="1">
    <source>
        <dbReference type="ARBA" id="ARBA00001971"/>
    </source>
</evidence>
<dbReference type="PRINTS" id="PR00463">
    <property type="entry name" value="EP450I"/>
</dbReference>
<dbReference type="PANTHER" id="PTHR24287:SF1">
    <property type="entry name" value="P450, PUTATIVE (EUROFUNG)-RELATED"/>
    <property type="match status" value="1"/>
</dbReference>
<dbReference type="InterPro" id="IPR002401">
    <property type="entry name" value="Cyt_P450_E_grp-I"/>
</dbReference>
<sequence>MHFSLLLPLYGLAALVLYKVVSIVVVNQRRAAKAKQLNCQDAPWYPGLGPLGYKGVQQMLKADKEQLFPNLLVERQNNMGKLTGRQCLTYRVDNLGQTQYGTCDPKNVQHMLAHGFADFDLGPARRGNMMRTLGDGIFVQDGAAWEHSRALLRPNFVREQISDLDMEERHVQNLLKVLPVQSDGWTAETNIQTLFFRLTIDAATEFLFGDSVDSQIAESNAVSGGNKDELAFSQNFDNAQRVMAKGFRLADLYWLYNPKSFKENNCVVNNFVKHYVDLALEKGSREKKAEEGHRKYVFLEALAEQTQDPVELRAQLLNILLAGRDTTASLLSWLFHQLLRHPEVFEKLRSAILDAFGSYDDPQDITFATLKGCQYLQACLNETNRLWPVVPGNARRSNKDTTLPRGGGPDGQSPVFIPAGTDVNYSIFVMHRRKDLWGEDAEEFKPERWAGRKPGWEYLPFNGGPRICIGQQFALTEASYVTVRLLQRFDAISASAHELEGTVTTNLTLTSCPGRPVTLKLREAKQ</sequence>
<dbReference type="GO" id="GO:0004497">
    <property type="term" value="F:monooxygenase activity"/>
    <property type="evidence" value="ECO:0007669"/>
    <property type="project" value="UniProtKB-KW"/>
</dbReference>
<evidence type="ECO:0000256" key="3">
    <source>
        <dbReference type="ARBA" id="ARBA00022617"/>
    </source>
</evidence>
<keyword evidence="4 8" id="KW-0479">Metal-binding</keyword>
<organism evidence="11 12">
    <name type="scientific">Friedmanniomyces endolithicus</name>
    <dbReference type="NCBI Taxonomy" id="329885"/>
    <lineage>
        <taxon>Eukaryota</taxon>
        <taxon>Fungi</taxon>
        <taxon>Dikarya</taxon>
        <taxon>Ascomycota</taxon>
        <taxon>Pezizomycotina</taxon>
        <taxon>Dothideomycetes</taxon>
        <taxon>Dothideomycetidae</taxon>
        <taxon>Mycosphaerellales</taxon>
        <taxon>Teratosphaeriaceae</taxon>
        <taxon>Friedmanniomyces</taxon>
    </lineage>
</organism>
<evidence type="ECO:0000256" key="2">
    <source>
        <dbReference type="ARBA" id="ARBA00010617"/>
    </source>
</evidence>
<evidence type="ECO:0000256" key="10">
    <source>
        <dbReference type="SAM" id="MobiDB-lite"/>
    </source>
</evidence>
<keyword evidence="3 8" id="KW-0349">Heme</keyword>
<keyword evidence="5 9" id="KW-0560">Oxidoreductase</keyword>
<comment type="similarity">
    <text evidence="2 9">Belongs to the cytochrome P450 family.</text>
</comment>
<dbReference type="Gene3D" id="1.10.630.10">
    <property type="entry name" value="Cytochrome P450"/>
    <property type="match status" value="1"/>
</dbReference>
<dbReference type="EMBL" id="NAJP01000018">
    <property type="protein sequence ID" value="TKA43591.1"/>
    <property type="molecule type" value="Genomic_DNA"/>
</dbReference>
<dbReference type="GO" id="GO:0020037">
    <property type="term" value="F:heme binding"/>
    <property type="evidence" value="ECO:0007669"/>
    <property type="project" value="InterPro"/>
</dbReference>
<dbReference type="Pfam" id="PF00067">
    <property type="entry name" value="p450"/>
    <property type="match status" value="1"/>
</dbReference>
<dbReference type="InterPro" id="IPR036396">
    <property type="entry name" value="Cyt_P450_sf"/>
</dbReference>
<dbReference type="OrthoDB" id="1470350at2759"/>
<evidence type="ECO:0000256" key="4">
    <source>
        <dbReference type="ARBA" id="ARBA00022723"/>
    </source>
</evidence>
<dbReference type="SUPFAM" id="SSF48264">
    <property type="entry name" value="Cytochrome P450"/>
    <property type="match status" value="1"/>
</dbReference>
<evidence type="ECO:0000256" key="8">
    <source>
        <dbReference type="PIRSR" id="PIRSR602401-1"/>
    </source>
</evidence>
<evidence type="ECO:0000256" key="9">
    <source>
        <dbReference type="RuleBase" id="RU000461"/>
    </source>
</evidence>
<reference evidence="11 12" key="1">
    <citation type="submission" date="2017-03" db="EMBL/GenBank/DDBJ databases">
        <title>Genomes of endolithic fungi from Antarctica.</title>
        <authorList>
            <person name="Coleine C."/>
            <person name="Masonjones S."/>
            <person name="Stajich J.E."/>
        </authorList>
    </citation>
    <scope>NUCLEOTIDE SEQUENCE [LARGE SCALE GENOMIC DNA]</scope>
    <source>
        <strain evidence="11 12">CCFEE 5311</strain>
    </source>
</reference>
<gene>
    <name evidence="11" type="ORF">B0A54_05373</name>
</gene>
<dbReference type="GO" id="GO:0016705">
    <property type="term" value="F:oxidoreductase activity, acting on paired donors, with incorporation or reduction of molecular oxygen"/>
    <property type="evidence" value="ECO:0007669"/>
    <property type="project" value="InterPro"/>
</dbReference>
<dbReference type="InterPro" id="IPR001128">
    <property type="entry name" value="Cyt_P450"/>
</dbReference>